<reference evidence="8" key="1">
    <citation type="journal article" date="2004" name="Development">
        <title>Differential cytoplasmic mRNA localisation adjusts pair-rule transcription factor activity to cytoarchitecture in dipteran evolution.</title>
        <authorList>
            <person name="Bullock S.L."/>
            <person name="Stauber M."/>
            <person name="Prell A."/>
            <person name="Hughes J.R."/>
            <person name="Ish-Horowicz D."/>
            <person name="Schmidt-Ott U."/>
        </authorList>
    </citation>
    <scope>NUCLEOTIDE SEQUENCE</scope>
</reference>
<dbReference type="PANTHER" id="PTHR10985">
    <property type="entry name" value="BASIC HELIX-LOOP-HELIX TRANSCRIPTION FACTOR, HES-RELATED"/>
    <property type="match status" value="1"/>
</dbReference>
<feature type="domain" description="Orange" evidence="7">
    <location>
        <begin position="43"/>
        <end position="72"/>
    </location>
</feature>
<dbReference type="AlphaFoldDB" id="Q693M1"/>
<protein>
    <submittedName>
        <fullName evidence="8">Hairy</fullName>
    </submittedName>
</protein>
<dbReference type="Pfam" id="PF07527">
    <property type="entry name" value="Hairy_orange"/>
    <property type="match status" value="1"/>
</dbReference>
<comment type="subcellular location">
    <subcellularLocation>
        <location evidence="1">Nucleus</location>
    </subcellularLocation>
</comment>
<feature type="region of interest" description="Disordered" evidence="6">
    <location>
        <begin position="154"/>
        <end position="173"/>
    </location>
</feature>
<dbReference type="GO" id="GO:0046983">
    <property type="term" value="F:protein dimerization activity"/>
    <property type="evidence" value="ECO:0007669"/>
    <property type="project" value="InterPro"/>
</dbReference>
<dbReference type="Gene3D" id="4.10.280.10">
    <property type="entry name" value="Helix-loop-helix DNA-binding domain"/>
    <property type="match status" value="1"/>
</dbReference>
<dbReference type="InterPro" id="IPR036638">
    <property type="entry name" value="HLH_DNA-bd_sf"/>
</dbReference>
<feature type="non-terminal residue" evidence="8">
    <location>
        <position position="1"/>
    </location>
</feature>
<keyword evidence="4" id="KW-0804">Transcription</keyword>
<feature type="region of interest" description="Disordered" evidence="6">
    <location>
        <begin position="85"/>
        <end position="109"/>
    </location>
</feature>
<dbReference type="Gene3D" id="6.10.250.980">
    <property type="match status" value="1"/>
</dbReference>
<accession>Q693M1</accession>
<evidence type="ECO:0000256" key="1">
    <source>
        <dbReference type="ARBA" id="ARBA00004123"/>
    </source>
</evidence>
<evidence type="ECO:0000256" key="4">
    <source>
        <dbReference type="ARBA" id="ARBA00023163"/>
    </source>
</evidence>
<evidence type="ECO:0000256" key="5">
    <source>
        <dbReference type="ARBA" id="ARBA00023242"/>
    </source>
</evidence>
<dbReference type="PROSITE" id="PS51054">
    <property type="entry name" value="ORANGE"/>
    <property type="match status" value="1"/>
</dbReference>
<evidence type="ECO:0000313" key="8">
    <source>
        <dbReference type="EMBL" id="AAT92573.1"/>
    </source>
</evidence>
<evidence type="ECO:0000256" key="6">
    <source>
        <dbReference type="SAM" id="MobiDB-lite"/>
    </source>
</evidence>
<sequence length="247" mass="27801">DPSRHAKLEKADILEKTVKHLQDLQRQQAVMAQVADPKVINKFKAGFVECANEVSRFPGVDPMVKRRLLMHLNSVHNGFKQEYARQQVQQQQQHILPSPPSSPEQDHHQIQQTVNGYILPKGLHVYPTKLPNGQIAFLPTNVSPQAPALVPIPSRTASTGSASSHSSGYDGSMHYAPPSPAGSYEGMEMKQSVIQHSAAAAIAYQQQQQFYHQQQQHLHLQQQAQQPISLVVKKMRPQEEDQPWRPW</sequence>
<feature type="compositionally biased region" description="Low complexity" evidence="6">
    <location>
        <begin position="154"/>
        <end position="168"/>
    </location>
</feature>
<keyword evidence="5" id="KW-0539">Nucleus</keyword>
<dbReference type="GO" id="GO:0003677">
    <property type="term" value="F:DNA binding"/>
    <property type="evidence" value="ECO:0007669"/>
    <property type="project" value="UniProtKB-KW"/>
</dbReference>
<keyword evidence="3" id="KW-0238">DNA-binding</keyword>
<evidence type="ECO:0000259" key="7">
    <source>
        <dbReference type="PROSITE" id="PS51054"/>
    </source>
</evidence>
<evidence type="ECO:0000256" key="3">
    <source>
        <dbReference type="ARBA" id="ARBA00023125"/>
    </source>
</evidence>
<dbReference type="GO" id="GO:0005634">
    <property type="term" value="C:nucleus"/>
    <property type="evidence" value="ECO:0007669"/>
    <property type="project" value="UniProtKB-SubCell"/>
</dbReference>
<organism evidence="8">
    <name type="scientific">Megaselia abdita</name>
    <name type="common">Humpbacked fly</name>
    <dbReference type="NCBI Taxonomy" id="88686"/>
    <lineage>
        <taxon>Eukaryota</taxon>
        <taxon>Metazoa</taxon>
        <taxon>Ecdysozoa</taxon>
        <taxon>Arthropoda</taxon>
        <taxon>Hexapoda</taxon>
        <taxon>Insecta</taxon>
        <taxon>Pterygota</taxon>
        <taxon>Neoptera</taxon>
        <taxon>Endopterygota</taxon>
        <taxon>Diptera</taxon>
        <taxon>Brachycera</taxon>
        <taxon>Muscomorpha</taxon>
        <taxon>Platypezoidea</taxon>
        <taxon>Phoridae</taxon>
        <taxon>Megaseliini</taxon>
        <taxon>Megaselia</taxon>
    </lineage>
</organism>
<dbReference type="EMBL" id="AY645037">
    <property type="protein sequence ID" value="AAT92573.1"/>
    <property type="molecule type" value="mRNA"/>
</dbReference>
<dbReference type="SUPFAM" id="SSF158457">
    <property type="entry name" value="Orange domain-like"/>
    <property type="match status" value="1"/>
</dbReference>
<dbReference type="InterPro" id="IPR003650">
    <property type="entry name" value="Orange_dom"/>
</dbReference>
<keyword evidence="2" id="KW-0805">Transcription regulation</keyword>
<dbReference type="GO" id="GO:0006355">
    <property type="term" value="P:regulation of DNA-templated transcription"/>
    <property type="evidence" value="ECO:0007669"/>
    <property type="project" value="InterPro"/>
</dbReference>
<proteinExistence type="evidence at transcript level"/>
<dbReference type="SMART" id="SM00511">
    <property type="entry name" value="ORANGE"/>
    <property type="match status" value="1"/>
</dbReference>
<evidence type="ECO:0000256" key="2">
    <source>
        <dbReference type="ARBA" id="ARBA00023015"/>
    </source>
</evidence>
<dbReference type="InterPro" id="IPR050370">
    <property type="entry name" value="HES_HEY"/>
</dbReference>
<name>Q693M1_MEGAB</name>